<evidence type="ECO:0000256" key="4">
    <source>
        <dbReference type="ARBA" id="ARBA00023306"/>
    </source>
</evidence>
<dbReference type="STRING" id="6210.W6UGF8"/>
<dbReference type="InterPro" id="IPR037679">
    <property type="entry name" value="Apc5"/>
</dbReference>
<dbReference type="GeneID" id="36343619"/>
<dbReference type="AlphaFoldDB" id="W6UGF8"/>
<evidence type="ECO:0000256" key="3">
    <source>
        <dbReference type="ARBA" id="ARBA00022786"/>
    </source>
</evidence>
<gene>
    <name evidence="5" type="ORF">EGR_07904</name>
</gene>
<dbReference type="RefSeq" id="XP_024348423.1">
    <property type="nucleotide sequence ID" value="XM_024497153.1"/>
</dbReference>
<dbReference type="EMBL" id="APAU02000090">
    <property type="protein sequence ID" value="EUB57227.1"/>
    <property type="molecule type" value="Genomic_DNA"/>
</dbReference>
<dbReference type="GO" id="GO:0031145">
    <property type="term" value="P:anaphase-promoting complex-dependent catabolic process"/>
    <property type="evidence" value="ECO:0007669"/>
    <property type="project" value="TreeGrafter"/>
</dbReference>
<keyword evidence="2" id="KW-0498">Mitosis</keyword>
<dbReference type="Proteomes" id="UP000019149">
    <property type="component" value="Unassembled WGS sequence"/>
</dbReference>
<protein>
    <recommendedName>
        <fullName evidence="7">Anaphase-promoting complex subunit 5</fullName>
    </recommendedName>
</protein>
<keyword evidence="4" id="KW-0131">Cell cycle</keyword>
<dbReference type="GO" id="GO:0005680">
    <property type="term" value="C:anaphase-promoting complex"/>
    <property type="evidence" value="ECO:0007669"/>
    <property type="project" value="InterPro"/>
</dbReference>
<keyword evidence="3" id="KW-0833">Ubl conjugation pathway</keyword>
<evidence type="ECO:0000256" key="1">
    <source>
        <dbReference type="ARBA" id="ARBA00022618"/>
    </source>
</evidence>
<evidence type="ECO:0008006" key="7">
    <source>
        <dbReference type="Google" id="ProtNLM"/>
    </source>
</evidence>
<evidence type="ECO:0000256" key="2">
    <source>
        <dbReference type="ARBA" id="ARBA00022776"/>
    </source>
</evidence>
<keyword evidence="1" id="KW-0132">Cell division</keyword>
<dbReference type="OrthoDB" id="2504561at2759"/>
<dbReference type="OMA" id="SHAVAMR"/>
<sequence>MPGNKGRFNCGICVTYSTQERTFLATLTQRILMGLNHYSMNFHEDFSRQRFFRDFVTFNNFIGFVVAREYLDNVTKLVYSDEEKIYNFYKFLLKLLQGDDAFIIPCLTDPSCMNEMLSHLVLERFENGRIEILRNINCVVEYVHRSYTKKAFPRDAEELGDLKSVAFHQDSLVGQFLRKFAVGFHLQSFEQVTKFCNSFYAYYDSVTTQEKLPSVNLFWHLSSSQVVTFSKEIIARAGRLGSLSSSEFDLLVKKLQSYQENYPDLATPRFASHAVAMRQRNLSQAETNLFKAFEMAVSWPPADTSSAVAPEPRPVDAWTRMTLGAADMHHRFGHSLQARSFLHQALAQALETNDVLSLRHVKAAHDVINPMGEPFRYETAEQTDGLLPSDLLLTELCCKLFKLIGTSIIPQKVLLTYFNSVVAPQSDALAIVLLTLASIFSVYGYRQSIIYSSSILGTALLQCVIIIDCLSPCSISDSVLSTSISQLARALAAAGLPNQAVQIIKSATETIGRFEEFAHFERARVETQLEQALRTGTDLGHCGRLINDLALFCPWEANLRRANLELKRGNQSLAIDILQALADRAESLRTSIGVSGDDDLHPHILYSEASDEEVGNSFKVLEPPRAGGVAALVRFEVRTRIAMTEILAFNGIFLEALNQLERALLLSRQYHMRTFANICTIMMATISSLEEVPVKSSLVDGTSIFETFTDICHQAEPAVVMHLTNMKLWLSLLAGYLNVEVTWKNRLREGATFFANIGDKYSLQKIVDIFHWTIVQTTPSHGFLSIFSRSINQSSMCTSVDDSKSSESV</sequence>
<evidence type="ECO:0000313" key="5">
    <source>
        <dbReference type="EMBL" id="EUB57227.1"/>
    </source>
</evidence>
<accession>W6UGF8</accession>
<dbReference type="CTD" id="36343619"/>
<dbReference type="GO" id="GO:0051301">
    <property type="term" value="P:cell division"/>
    <property type="evidence" value="ECO:0007669"/>
    <property type="project" value="UniProtKB-KW"/>
</dbReference>
<organism evidence="5 6">
    <name type="scientific">Echinococcus granulosus</name>
    <name type="common">Hydatid tapeworm</name>
    <dbReference type="NCBI Taxonomy" id="6210"/>
    <lineage>
        <taxon>Eukaryota</taxon>
        <taxon>Metazoa</taxon>
        <taxon>Spiralia</taxon>
        <taxon>Lophotrochozoa</taxon>
        <taxon>Platyhelminthes</taxon>
        <taxon>Cestoda</taxon>
        <taxon>Eucestoda</taxon>
        <taxon>Cyclophyllidea</taxon>
        <taxon>Taeniidae</taxon>
        <taxon>Echinococcus</taxon>
        <taxon>Echinococcus granulosus group</taxon>
    </lineage>
</organism>
<name>W6UGF8_ECHGR</name>
<dbReference type="KEGG" id="egl:EGR_07904"/>
<evidence type="ECO:0000313" key="6">
    <source>
        <dbReference type="Proteomes" id="UP000019149"/>
    </source>
</evidence>
<keyword evidence="6" id="KW-1185">Reference proteome</keyword>
<dbReference type="GO" id="GO:0045842">
    <property type="term" value="P:positive regulation of mitotic metaphase/anaphase transition"/>
    <property type="evidence" value="ECO:0007669"/>
    <property type="project" value="TreeGrafter"/>
</dbReference>
<dbReference type="GO" id="GO:0070979">
    <property type="term" value="P:protein K11-linked ubiquitination"/>
    <property type="evidence" value="ECO:0007669"/>
    <property type="project" value="TreeGrafter"/>
</dbReference>
<proteinExistence type="predicted"/>
<reference evidence="5 6" key="1">
    <citation type="journal article" date="2013" name="Nat. Genet.">
        <title>The genome of the hydatid tapeworm Echinococcus granulosus.</title>
        <authorList>
            <person name="Zheng H."/>
            <person name="Zhang W."/>
            <person name="Zhang L."/>
            <person name="Zhang Z."/>
            <person name="Li J."/>
            <person name="Lu G."/>
            <person name="Zhu Y."/>
            <person name="Wang Y."/>
            <person name="Huang Y."/>
            <person name="Liu J."/>
            <person name="Kang H."/>
            <person name="Chen J."/>
            <person name="Wang L."/>
            <person name="Chen A."/>
            <person name="Yu S."/>
            <person name="Gao Z."/>
            <person name="Jin L."/>
            <person name="Gu W."/>
            <person name="Wang Z."/>
            <person name="Zhao L."/>
            <person name="Shi B."/>
            <person name="Wen H."/>
            <person name="Lin R."/>
            <person name="Jones M.K."/>
            <person name="Brejova B."/>
            <person name="Vinar T."/>
            <person name="Zhao G."/>
            <person name="McManus D.P."/>
            <person name="Chen Z."/>
            <person name="Zhou Y."/>
            <person name="Wang S."/>
        </authorList>
    </citation>
    <scope>NUCLEOTIDE SEQUENCE [LARGE SCALE GENOMIC DNA]</scope>
</reference>
<dbReference type="PANTHER" id="PTHR12830">
    <property type="entry name" value="ANAPHASE-PROMOTING COMPLEX SUBUNIT 5"/>
    <property type="match status" value="1"/>
</dbReference>
<dbReference type="PANTHER" id="PTHR12830:SF9">
    <property type="entry name" value="ANAPHASE-PROMOTING COMPLEX SUBUNIT 5"/>
    <property type="match status" value="1"/>
</dbReference>
<comment type="caution">
    <text evidence="5">The sequence shown here is derived from an EMBL/GenBank/DDBJ whole genome shotgun (WGS) entry which is preliminary data.</text>
</comment>